<dbReference type="Proteomes" id="UP000765509">
    <property type="component" value="Unassembled WGS sequence"/>
</dbReference>
<comment type="caution">
    <text evidence="1">The sequence shown here is derived from an EMBL/GenBank/DDBJ whole genome shotgun (WGS) entry which is preliminary data.</text>
</comment>
<keyword evidence="2" id="KW-1185">Reference proteome</keyword>
<dbReference type="AlphaFoldDB" id="A0A9Q3FKE0"/>
<sequence length="267" mass="29587">MSSKLTELTEFSPSAPPPSVLCGSGVFSQLSSPSMASSGQFDLSQTYDGYRAVEVLDPACFECLAKGGIYEVKRMGLLEKNSQSLRNLLLMELQDFLNMDVSRWTSVGGPIPVGGRPIYSSSEVPTSRTNTEGVVKVVKRIRRIDDSPIDPDAEGSDELDGEEILKPSNSQYSQNLPTNSCFHSYYHSSSFTKYFPHQAYLESRSKTITSSAIQKLTHNHLPPTPAEEEMDCPLYCFLPLKFFKEENVGLSGLPEKIPTRLVKTKNQ</sequence>
<protein>
    <submittedName>
        <fullName evidence="1">Uncharacterized protein</fullName>
    </submittedName>
</protein>
<evidence type="ECO:0000313" key="1">
    <source>
        <dbReference type="EMBL" id="MBW0538742.1"/>
    </source>
</evidence>
<gene>
    <name evidence="1" type="ORF">O181_078457</name>
</gene>
<dbReference type="EMBL" id="AVOT02043321">
    <property type="protein sequence ID" value="MBW0538742.1"/>
    <property type="molecule type" value="Genomic_DNA"/>
</dbReference>
<evidence type="ECO:0000313" key="2">
    <source>
        <dbReference type="Proteomes" id="UP000765509"/>
    </source>
</evidence>
<name>A0A9Q3FKE0_9BASI</name>
<proteinExistence type="predicted"/>
<reference evidence="1" key="1">
    <citation type="submission" date="2021-03" db="EMBL/GenBank/DDBJ databases">
        <title>Draft genome sequence of rust myrtle Austropuccinia psidii MF-1, a brazilian biotype.</title>
        <authorList>
            <person name="Quecine M.C."/>
            <person name="Pachon D.M.R."/>
            <person name="Bonatelli M.L."/>
            <person name="Correr F.H."/>
            <person name="Franceschini L.M."/>
            <person name="Leite T.F."/>
            <person name="Margarido G.R.A."/>
            <person name="Almeida C.A."/>
            <person name="Ferrarezi J.A."/>
            <person name="Labate C.A."/>
        </authorList>
    </citation>
    <scope>NUCLEOTIDE SEQUENCE</scope>
    <source>
        <strain evidence="1">MF-1</strain>
    </source>
</reference>
<accession>A0A9Q3FKE0</accession>
<organism evidence="1 2">
    <name type="scientific">Austropuccinia psidii MF-1</name>
    <dbReference type="NCBI Taxonomy" id="1389203"/>
    <lineage>
        <taxon>Eukaryota</taxon>
        <taxon>Fungi</taxon>
        <taxon>Dikarya</taxon>
        <taxon>Basidiomycota</taxon>
        <taxon>Pucciniomycotina</taxon>
        <taxon>Pucciniomycetes</taxon>
        <taxon>Pucciniales</taxon>
        <taxon>Sphaerophragmiaceae</taxon>
        <taxon>Austropuccinia</taxon>
    </lineage>
</organism>